<comment type="caution">
    <text evidence="2">The sequence shown here is derived from an EMBL/GenBank/DDBJ whole genome shotgun (WGS) entry which is preliminary data.</text>
</comment>
<dbReference type="OrthoDB" id="75419at2759"/>
<evidence type="ECO:0000256" key="1">
    <source>
        <dbReference type="SAM" id="MobiDB-lite"/>
    </source>
</evidence>
<protein>
    <submittedName>
        <fullName evidence="2">Uncharacterized protein</fullName>
    </submittedName>
</protein>
<feature type="compositionally biased region" description="Basic and acidic residues" evidence="1">
    <location>
        <begin position="741"/>
        <end position="758"/>
    </location>
</feature>
<reference evidence="2" key="1">
    <citation type="submission" date="2019-05" db="EMBL/GenBank/DDBJ databases">
        <title>Annotation for the trematode Fasciolopsis buski.</title>
        <authorList>
            <person name="Choi Y.-J."/>
        </authorList>
    </citation>
    <scope>NUCLEOTIDE SEQUENCE</scope>
    <source>
        <strain evidence="2">HT</strain>
        <tissue evidence="2">Whole worm</tissue>
    </source>
</reference>
<evidence type="ECO:0000313" key="2">
    <source>
        <dbReference type="EMBL" id="KAA0197641.1"/>
    </source>
</evidence>
<accession>A0A8E0RZJ5</accession>
<sequence>MAESCRKVEKAPKFADLVTQLEKMKVADHALPCDLLSGNEVIENIEDKKYETQCETEDQEAENSNTLATPTAAHHTVKTQESPSQLYPRLDPEVPEEIVPSFVFGFRILPILVRKRISDHVLTVLLNTDVYRKIVRSEPIQLLKSDVHTELIRQITDLRWIVSVLFAGLRQHFSSEFLGQAIDPSLAKELCQWILLTAGTMIRFCRAEDHLFILLHILRLPSKLLESLSVLIQPPDPTVIWHRSCTLSEFLEQPEIQLHTTMFAACLRPVSSETNEIPERSDLSPSPKSKSDSTFLFVDSGGETDSEQSVHNSRSNSVAAMTFSRTRRSESLVFVGPKDLDRILRQLNFVRLINLLNAQPNDSCSLGGKESGLMALIAFANCVMNLIESCGEIYSQHLQTPKSQDHLGSWRILAKRLASIISALVSAVGSRVRLMWYQYTQTQQQSGQFNYDEFLQILSQYDAFCLRCTKCLLSGCGLPSTHRDAVRLIGWRYLAHLFPFGLASSRSKVEFLYLVINSLISFGPSNALPLAHLPDYLIDPLHQALLSIGLNDIGLSSIIRILGNLASVECRPVHVPTDNSGSNLAASPRELPQLEALLVRVITIIIFGLSVYHHPDTTEAASATGHKSTGPVGLLPIAPDHGRRQLKKILYAHPEISLELLFHMIMTVGKRISSGTDPSTAAKKRTYVVGLDYSNQCVGAEEVEQILTSTKFTASSATNLLLNTLGYRRLSLELPVQNELKSDGHTHLRRNSRTEGPVRRPSVTSQRSHSQDSVVPNHLFSNADPVISWCINMVTRLHLPGCAINLQQKPITDSARTELTRAWQKLLQTNSDRNPVAAFLQLSIYSMLFASSDSKTTLLQDNIRTILVSLDWKLILRASSILLHRYISVNPATKDDDPENLTSNISQLVEFIVASHMNISARSSFLALFVGCCLDACLLRPRNCSGLIKTIALNLLSQPHWFTQSDSVDLLEWMVCMDLWITSDYIPAQFGGRCNVLAWMNSEFCFLLKKQFQVVYNERISGTTASWSEQLGTATSMAWNYSALAISTLKARVTRTTPPSVVSSNLTLKDNVSLRNKSMTALFWSDFRQIHIQKAQSGRPFSWWLMALIHANDLANQATDPVTLERMNVPPNAFTGVWLRLSPILLRNADELAANIRQSPMTDGSSGPLPLRVALLFERILLEAGLLSPTSDADKPITDALSVSFFGRLQAVFSQLCIVQSVSLLVACPPQHPVFPILLHLLLSSVFESPGGDPAAGTAQILRLVLELLGGFQQSFSRNAPMETNSRLLTLRLTTQNEVLNGLASAFNCNSITVDLQNCAELWNRHRQAAVVSNNEATSQ</sequence>
<feature type="compositionally biased region" description="Polar residues" evidence="1">
    <location>
        <begin position="762"/>
        <end position="771"/>
    </location>
</feature>
<evidence type="ECO:0000313" key="3">
    <source>
        <dbReference type="Proteomes" id="UP000728185"/>
    </source>
</evidence>
<keyword evidence="3" id="KW-1185">Reference proteome</keyword>
<feature type="region of interest" description="Disordered" evidence="1">
    <location>
        <begin position="57"/>
        <end position="86"/>
    </location>
</feature>
<dbReference type="EMBL" id="LUCM01002247">
    <property type="protein sequence ID" value="KAA0197641.1"/>
    <property type="molecule type" value="Genomic_DNA"/>
</dbReference>
<feature type="region of interest" description="Disordered" evidence="1">
    <location>
        <begin position="741"/>
        <end position="771"/>
    </location>
</feature>
<feature type="region of interest" description="Disordered" evidence="1">
    <location>
        <begin position="274"/>
        <end position="297"/>
    </location>
</feature>
<gene>
    <name evidence="2" type="ORF">FBUS_04757</name>
</gene>
<dbReference type="Proteomes" id="UP000728185">
    <property type="component" value="Unassembled WGS sequence"/>
</dbReference>
<proteinExistence type="predicted"/>
<organism evidence="2 3">
    <name type="scientific">Fasciolopsis buskii</name>
    <dbReference type="NCBI Taxonomy" id="27845"/>
    <lineage>
        <taxon>Eukaryota</taxon>
        <taxon>Metazoa</taxon>
        <taxon>Spiralia</taxon>
        <taxon>Lophotrochozoa</taxon>
        <taxon>Platyhelminthes</taxon>
        <taxon>Trematoda</taxon>
        <taxon>Digenea</taxon>
        <taxon>Plagiorchiida</taxon>
        <taxon>Echinostomata</taxon>
        <taxon>Echinostomatoidea</taxon>
        <taxon>Fasciolidae</taxon>
        <taxon>Fasciolopsis</taxon>
    </lineage>
</organism>
<name>A0A8E0RZJ5_9TREM</name>